<accession>A0A8R1US88</accession>
<dbReference type="GO" id="GO:0030234">
    <property type="term" value="F:enzyme regulator activity"/>
    <property type="evidence" value="ECO:0000318"/>
    <property type="project" value="GO_Central"/>
</dbReference>
<dbReference type="InterPro" id="IPR011992">
    <property type="entry name" value="EF-hand-dom_pair"/>
</dbReference>
<sequence length="163" mass="17975">MPSFFALNDNVAEFKVMRQLGFNPTEAEVADLVRLVDTEGATTARHAVPWATVSRTTLRTMLQYPGLQHRLRKGSVDFDGFMALMQDHTSTAPADPEKELREAFGVFDKAGKGFMDADDLRAILSTMGETLSDEEIDNMMAAVDASGSGKIVFEDFIKMMSSK</sequence>
<proteinExistence type="predicted"/>
<dbReference type="CDD" id="cd00051">
    <property type="entry name" value="EFh"/>
    <property type="match status" value="1"/>
</dbReference>
<dbReference type="GO" id="GO:0005737">
    <property type="term" value="C:cytoplasm"/>
    <property type="evidence" value="ECO:0000318"/>
    <property type="project" value="GO_Central"/>
</dbReference>
<keyword evidence="3" id="KW-1185">Reference proteome</keyword>
<dbReference type="InterPro" id="IPR050230">
    <property type="entry name" value="CALM/Myosin/TropC-like"/>
</dbReference>
<reference evidence="2" key="2">
    <citation type="submission" date="2022-06" db="UniProtKB">
        <authorList>
            <consortium name="EnsemblMetazoa"/>
        </authorList>
    </citation>
    <scope>IDENTIFICATION</scope>
    <source>
        <strain evidence="2">PS312</strain>
    </source>
</reference>
<dbReference type="GO" id="GO:0000226">
    <property type="term" value="P:microtubule cytoskeleton organization"/>
    <property type="evidence" value="ECO:0000318"/>
    <property type="project" value="GO_Central"/>
</dbReference>
<dbReference type="PANTHER" id="PTHR23048">
    <property type="entry name" value="MYOSIN LIGHT CHAIN 1, 3"/>
    <property type="match status" value="1"/>
</dbReference>
<dbReference type="FunFam" id="1.10.238.10:FF:000001">
    <property type="entry name" value="Calmodulin 1"/>
    <property type="match status" value="1"/>
</dbReference>
<gene>
    <name evidence="2" type="primary">WBGene00277888</name>
</gene>
<dbReference type="Gene3D" id="1.10.238.10">
    <property type="entry name" value="EF-hand"/>
    <property type="match status" value="1"/>
</dbReference>
<dbReference type="GO" id="GO:0005509">
    <property type="term" value="F:calcium ion binding"/>
    <property type="evidence" value="ECO:0000318"/>
    <property type="project" value="GO_Central"/>
</dbReference>
<protein>
    <submittedName>
        <fullName evidence="2">HLH domain-containing protein</fullName>
    </submittedName>
</protein>
<dbReference type="AlphaFoldDB" id="A0A2A6B3P6"/>
<dbReference type="PANTHER" id="PTHR23048:SF0">
    <property type="entry name" value="CALMODULIN LIKE 3"/>
    <property type="match status" value="1"/>
</dbReference>
<accession>A0A2A6B3P6</accession>
<reference evidence="3" key="1">
    <citation type="journal article" date="2008" name="Nat. Genet.">
        <title>The Pristionchus pacificus genome provides a unique perspective on nematode lifestyle and parasitism.</title>
        <authorList>
            <person name="Dieterich C."/>
            <person name="Clifton S.W."/>
            <person name="Schuster L.N."/>
            <person name="Chinwalla A."/>
            <person name="Delehaunty K."/>
            <person name="Dinkelacker I."/>
            <person name="Fulton L."/>
            <person name="Fulton R."/>
            <person name="Godfrey J."/>
            <person name="Minx P."/>
            <person name="Mitreva M."/>
            <person name="Roeseler W."/>
            <person name="Tian H."/>
            <person name="Witte H."/>
            <person name="Yang S.P."/>
            <person name="Wilson R.K."/>
            <person name="Sommer R.J."/>
        </authorList>
    </citation>
    <scope>NUCLEOTIDE SEQUENCE [LARGE SCALE GENOMIC DNA]</scope>
    <source>
        <strain evidence="3">PS312</strain>
    </source>
</reference>
<keyword evidence="1" id="KW-0677">Repeat</keyword>
<dbReference type="Proteomes" id="UP000005239">
    <property type="component" value="Unassembled WGS sequence"/>
</dbReference>
<dbReference type="PROSITE" id="PS50222">
    <property type="entry name" value="EF_HAND_2"/>
    <property type="match status" value="2"/>
</dbReference>
<dbReference type="OrthoDB" id="26525at2759"/>
<organism evidence="2 3">
    <name type="scientific">Pristionchus pacificus</name>
    <name type="common">Parasitic nematode worm</name>
    <dbReference type="NCBI Taxonomy" id="54126"/>
    <lineage>
        <taxon>Eukaryota</taxon>
        <taxon>Metazoa</taxon>
        <taxon>Ecdysozoa</taxon>
        <taxon>Nematoda</taxon>
        <taxon>Chromadorea</taxon>
        <taxon>Rhabditida</taxon>
        <taxon>Rhabditina</taxon>
        <taxon>Diplogasteromorpha</taxon>
        <taxon>Diplogasteroidea</taxon>
        <taxon>Neodiplogasteridae</taxon>
        <taxon>Pristionchus</taxon>
    </lineage>
</organism>
<evidence type="ECO:0000313" key="3">
    <source>
        <dbReference type="Proteomes" id="UP000005239"/>
    </source>
</evidence>
<dbReference type="SUPFAM" id="SSF47473">
    <property type="entry name" value="EF-hand"/>
    <property type="match status" value="1"/>
</dbReference>
<evidence type="ECO:0000313" key="2">
    <source>
        <dbReference type="EnsemblMetazoa" id="PPA39519.1"/>
    </source>
</evidence>
<evidence type="ECO:0000256" key="1">
    <source>
        <dbReference type="ARBA" id="ARBA00022737"/>
    </source>
</evidence>
<name>A0A2A6B3P6_PRIPA</name>
<dbReference type="SMART" id="SM00054">
    <property type="entry name" value="EFh"/>
    <property type="match status" value="2"/>
</dbReference>
<dbReference type="Pfam" id="PF13499">
    <property type="entry name" value="EF-hand_7"/>
    <property type="match status" value="1"/>
</dbReference>
<dbReference type="EnsemblMetazoa" id="PPA39519.1">
    <property type="protein sequence ID" value="PPA39519.1"/>
    <property type="gene ID" value="WBGene00277888"/>
</dbReference>
<dbReference type="InterPro" id="IPR002048">
    <property type="entry name" value="EF_hand_dom"/>
</dbReference>